<keyword evidence="10" id="KW-1185">Reference proteome</keyword>
<dbReference type="OrthoDB" id="9796623at2"/>
<dbReference type="InterPro" id="IPR010971">
    <property type="entry name" value="UbiH/COQ6"/>
</dbReference>
<evidence type="ECO:0000256" key="3">
    <source>
        <dbReference type="ARBA" id="ARBA00005349"/>
    </source>
</evidence>
<keyword evidence="4" id="KW-0285">Flavoprotein</keyword>
<reference evidence="9 10" key="1">
    <citation type="journal article" date="2013" name="Int. J. Syst. Evol. Microbiol.">
        <title>Hoeflea suaedae sp. nov., an endophytic bacterium isolated from the root of the halophyte Suaeda maritima.</title>
        <authorList>
            <person name="Chung E.J."/>
            <person name="Park J.A."/>
            <person name="Pramanik P."/>
            <person name="Bibi F."/>
            <person name="Jeon C.O."/>
            <person name="Chung Y.R."/>
        </authorList>
    </citation>
    <scope>NUCLEOTIDE SEQUENCE [LARGE SCALE GENOMIC DNA]</scope>
    <source>
        <strain evidence="9 10">YC6898</strain>
    </source>
</reference>
<gene>
    <name evidence="9" type="ORF">E2A64_09880</name>
</gene>
<dbReference type="GO" id="GO:0071949">
    <property type="term" value="F:FAD binding"/>
    <property type="evidence" value="ECO:0007669"/>
    <property type="project" value="InterPro"/>
</dbReference>
<dbReference type="PANTHER" id="PTHR43876">
    <property type="entry name" value="UBIQUINONE BIOSYNTHESIS MONOOXYGENASE COQ6, MITOCHONDRIAL"/>
    <property type="match status" value="1"/>
</dbReference>
<organism evidence="9 10">
    <name type="scientific">Pseudohoeflea suaedae</name>
    <dbReference type="NCBI Taxonomy" id="877384"/>
    <lineage>
        <taxon>Bacteria</taxon>
        <taxon>Pseudomonadati</taxon>
        <taxon>Pseudomonadota</taxon>
        <taxon>Alphaproteobacteria</taxon>
        <taxon>Hyphomicrobiales</taxon>
        <taxon>Rhizobiaceae</taxon>
        <taxon>Pseudohoeflea</taxon>
    </lineage>
</organism>
<evidence type="ECO:0000256" key="6">
    <source>
        <dbReference type="ARBA" id="ARBA00023002"/>
    </source>
</evidence>
<keyword evidence="6" id="KW-0560">Oxidoreductase</keyword>
<evidence type="ECO:0000259" key="8">
    <source>
        <dbReference type="Pfam" id="PF01494"/>
    </source>
</evidence>
<evidence type="ECO:0000313" key="9">
    <source>
        <dbReference type="EMBL" id="TDH39513.1"/>
    </source>
</evidence>
<dbReference type="RefSeq" id="WP_133284350.1">
    <property type="nucleotide sequence ID" value="NZ_SMSI01000001.1"/>
</dbReference>
<feature type="domain" description="FAD-binding" evidence="8">
    <location>
        <begin position="4"/>
        <end position="331"/>
    </location>
</feature>
<evidence type="ECO:0000313" key="10">
    <source>
        <dbReference type="Proteomes" id="UP000295131"/>
    </source>
</evidence>
<dbReference type="GO" id="GO:0006744">
    <property type="term" value="P:ubiquinone biosynthetic process"/>
    <property type="evidence" value="ECO:0007669"/>
    <property type="project" value="UniProtKB-UniPathway"/>
</dbReference>
<dbReference type="GO" id="GO:0016705">
    <property type="term" value="F:oxidoreductase activity, acting on paired donors, with incorporation or reduction of molecular oxygen"/>
    <property type="evidence" value="ECO:0007669"/>
    <property type="project" value="InterPro"/>
</dbReference>
<dbReference type="GO" id="GO:0004497">
    <property type="term" value="F:monooxygenase activity"/>
    <property type="evidence" value="ECO:0007669"/>
    <property type="project" value="UniProtKB-KW"/>
</dbReference>
<dbReference type="Proteomes" id="UP000295131">
    <property type="component" value="Unassembled WGS sequence"/>
</dbReference>
<dbReference type="NCBIfam" id="NF005691">
    <property type="entry name" value="PRK07494.1"/>
    <property type="match status" value="1"/>
</dbReference>
<comment type="pathway">
    <text evidence="2">Cofactor biosynthesis; ubiquinone biosynthesis.</text>
</comment>
<evidence type="ECO:0000256" key="4">
    <source>
        <dbReference type="ARBA" id="ARBA00022630"/>
    </source>
</evidence>
<evidence type="ECO:0000256" key="2">
    <source>
        <dbReference type="ARBA" id="ARBA00004749"/>
    </source>
</evidence>
<evidence type="ECO:0000256" key="5">
    <source>
        <dbReference type="ARBA" id="ARBA00022827"/>
    </source>
</evidence>
<evidence type="ECO:0000256" key="1">
    <source>
        <dbReference type="ARBA" id="ARBA00001974"/>
    </source>
</evidence>
<dbReference type="PANTHER" id="PTHR43876:SF7">
    <property type="entry name" value="UBIQUINONE BIOSYNTHESIS MONOOXYGENASE COQ6, MITOCHONDRIAL"/>
    <property type="match status" value="1"/>
</dbReference>
<keyword evidence="5" id="KW-0274">FAD</keyword>
<dbReference type="InterPro" id="IPR036188">
    <property type="entry name" value="FAD/NAD-bd_sf"/>
</dbReference>
<keyword evidence="7" id="KW-0503">Monooxygenase</keyword>
<dbReference type="NCBIfam" id="TIGR01988">
    <property type="entry name" value="Ubi-OHases"/>
    <property type="match status" value="1"/>
</dbReference>
<dbReference type="EMBL" id="SMSI01000001">
    <property type="protein sequence ID" value="TDH39513.1"/>
    <property type="molecule type" value="Genomic_DNA"/>
</dbReference>
<name>A0A4R5PRN2_9HYPH</name>
<comment type="caution">
    <text evidence="9">The sequence shown here is derived from an EMBL/GenBank/DDBJ whole genome shotgun (WGS) entry which is preliminary data.</text>
</comment>
<dbReference type="InterPro" id="IPR051205">
    <property type="entry name" value="UbiH/COQ6_monooxygenase"/>
</dbReference>
<sequence>MDEFDIAVVGGGLAGTMAALAAAAEGWSVAFIAPPPPGNDRRTTALMTESIEMLSRLGVWDEVRKESAALSTMRILDGTKRLFRAPPVSFQSSEIDLPAFGYNIPNKPLMAAATARVEAVDAITRIPQALAEAHEDGGVMKLTLEDGTLLTADAIIAADGRKSKARECAGISAKTWSYRQTAVVLNFTHQMPHNNISTEFHTEAGPFTQVPLPGNRSSLVWAMDPDEVEDVMNMEREELNARVEGRMSSILGAVEVEDGYQAWPMSSMIAQNFARGRTFLIGETAHAFPPIGAQGLNLSLRDVEMAISRIRDVGGPAKADAAALSYDRARRSDVSSRTFGVDLLNRTLLSSFLPAQMLRAGGLAVLDAIKPLKMLAMREGMTPGWRKRSILPNIADMAADLRKKVSR</sequence>
<comment type="similarity">
    <text evidence="3">Belongs to the UbiH/COQ6 family.</text>
</comment>
<dbReference type="PRINTS" id="PR00420">
    <property type="entry name" value="RNGMNOXGNASE"/>
</dbReference>
<proteinExistence type="inferred from homology"/>
<dbReference type="UniPathway" id="UPA00232"/>
<dbReference type="SUPFAM" id="SSF51905">
    <property type="entry name" value="FAD/NAD(P)-binding domain"/>
    <property type="match status" value="1"/>
</dbReference>
<evidence type="ECO:0000256" key="7">
    <source>
        <dbReference type="ARBA" id="ARBA00023033"/>
    </source>
</evidence>
<comment type="cofactor">
    <cofactor evidence="1">
        <name>FAD</name>
        <dbReference type="ChEBI" id="CHEBI:57692"/>
    </cofactor>
</comment>
<protein>
    <submittedName>
        <fullName evidence="9">UbiH/UbiF family hydroxylase</fullName>
    </submittedName>
</protein>
<dbReference type="Gene3D" id="3.50.50.60">
    <property type="entry name" value="FAD/NAD(P)-binding domain"/>
    <property type="match status" value="2"/>
</dbReference>
<accession>A0A4R5PRN2</accession>
<dbReference type="InterPro" id="IPR002938">
    <property type="entry name" value="FAD-bd"/>
</dbReference>
<dbReference type="Pfam" id="PF01494">
    <property type="entry name" value="FAD_binding_3"/>
    <property type="match status" value="1"/>
</dbReference>
<dbReference type="AlphaFoldDB" id="A0A4R5PRN2"/>